<gene>
    <name evidence="4" type="ORF">LUZ63_000734</name>
</gene>
<dbReference type="Gene3D" id="4.10.60.10">
    <property type="entry name" value="Zinc finger, CCHC-type"/>
    <property type="match status" value="1"/>
</dbReference>
<keyword evidence="1" id="KW-0863">Zinc-finger</keyword>
<name>A0A9Q0CW28_9POAL</name>
<dbReference type="PROSITE" id="PS50158">
    <property type="entry name" value="ZF_CCHC"/>
    <property type="match status" value="1"/>
</dbReference>
<keyword evidence="5" id="KW-1185">Reference proteome</keyword>
<protein>
    <recommendedName>
        <fullName evidence="3">CCHC-type domain-containing protein</fullName>
    </recommendedName>
</protein>
<evidence type="ECO:0000313" key="4">
    <source>
        <dbReference type="EMBL" id="KAJ1700955.1"/>
    </source>
</evidence>
<sequence length="384" mass="43643">MARAPRVTPNDPPSPMREERNTANLDAVLQGLERIVRSAAEVRPRGGNDFFELYRSFSFLHPSNFDGTGDFLVAEDWLAEIQDKFRLVRAPEVNQVELAAQLLVGHARFWWQEAKRRYNGNQELIPWEWFKRQFEGRYLDMLSREHLRQKFLNLKQGGGSVAEFNSKFEDLMRYAPDVANDQFRLRQQYLRGLNPRLAQLIDRPGLNLLPDLMSQAATAESYEPRINQSESSRNVRPKVETSKTDLQENENSGGNKPWCRRCLKPHPESECRVLSGLCFNCNEHGHLARDCPKTRQHGTGNNQVATPQNNGGRSVNISTRGRLFGGGAGGRVGMHNCCCAHTLDEEQGDVVHGVTTVEERDEVPIELATGMIKQSRNPTYDSFH</sequence>
<evidence type="ECO:0000256" key="2">
    <source>
        <dbReference type="SAM" id="MobiDB-lite"/>
    </source>
</evidence>
<dbReference type="InterPro" id="IPR005162">
    <property type="entry name" value="Retrotrans_gag_dom"/>
</dbReference>
<feature type="region of interest" description="Disordered" evidence="2">
    <location>
        <begin position="292"/>
        <end position="316"/>
    </location>
</feature>
<dbReference type="Proteomes" id="UP001151287">
    <property type="component" value="Unassembled WGS sequence"/>
</dbReference>
<feature type="domain" description="CCHC-type" evidence="3">
    <location>
        <begin position="278"/>
        <end position="293"/>
    </location>
</feature>
<dbReference type="PANTHER" id="PTHR34482:SF49">
    <property type="entry name" value="RETROTRANSPOSON GAG DOMAIN-CONTAINING PROTEIN"/>
    <property type="match status" value="1"/>
</dbReference>
<dbReference type="PANTHER" id="PTHR34482">
    <property type="entry name" value="DNA DAMAGE-INDUCIBLE PROTEIN 1-LIKE"/>
    <property type="match status" value="1"/>
</dbReference>
<dbReference type="GO" id="GO:0008270">
    <property type="term" value="F:zinc ion binding"/>
    <property type="evidence" value="ECO:0007669"/>
    <property type="project" value="UniProtKB-KW"/>
</dbReference>
<comment type="caution">
    <text evidence="4">The sequence shown here is derived from an EMBL/GenBank/DDBJ whole genome shotgun (WGS) entry which is preliminary data.</text>
</comment>
<dbReference type="OrthoDB" id="621298at2759"/>
<accession>A0A9Q0CW28</accession>
<feature type="region of interest" description="Disordered" evidence="2">
    <location>
        <begin position="219"/>
        <end position="255"/>
    </location>
</feature>
<organism evidence="4 5">
    <name type="scientific">Rhynchospora breviuscula</name>
    <dbReference type="NCBI Taxonomy" id="2022672"/>
    <lineage>
        <taxon>Eukaryota</taxon>
        <taxon>Viridiplantae</taxon>
        <taxon>Streptophyta</taxon>
        <taxon>Embryophyta</taxon>
        <taxon>Tracheophyta</taxon>
        <taxon>Spermatophyta</taxon>
        <taxon>Magnoliopsida</taxon>
        <taxon>Liliopsida</taxon>
        <taxon>Poales</taxon>
        <taxon>Cyperaceae</taxon>
        <taxon>Cyperoideae</taxon>
        <taxon>Rhynchosporeae</taxon>
        <taxon>Rhynchospora</taxon>
    </lineage>
</organism>
<dbReference type="SMART" id="SM00343">
    <property type="entry name" value="ZnF_C2HC"/>
    <property type="match status" value="1"/>
</dbReference>
<dbReference type="Pfam" id="PF00098">
    <property type="entry name" value="zf-CCHC"/>
    <property type="match status" value="1"/>
</dbReference>
<dbReference type="SUPFAM" id="SSF57756">
    <property type="entry name" value="Retrovirus zinc finger-like domains"/>
    <property type="match status" value="1"/>
</dbReference>
<dbReference type="AlphaFoldDB" id="A0A9Q0CW28"/>
<dbReference type="EMBL" id="JAMQYH010000001">
    <property type="protein sequence ID" value="KAJ1700955.1"/>
    <property type="molecule type" value="Genomic_DNA"/>
</dbReference>
<dbReference type="Pfam" id="PF03732">
    <property type="entry name" value="Retrotrans_gag"/>
    <property type="match status" value="1"/>
</dbReference>
<feature type="compositionally biased region" description="Polar residues" evidence="2">
    <location>
        <begin position="297"/>
        <end position="316"/>
    </location>
</feature>
<evidence type="ECO:0000256" key="1">
    <source>
        <dbReference type="PROSITE-ProRule" id="PRU00047"/>
    </source>
</evidence>
<feature type="compositionally biased region" description="Basic and acidic residues" evidence="2">
    <location>
        <begin position="237"/>
        <end position="246"/>
    </location>
</feature>
<proteinExistence type="predicted"/>
<dbReference type="InterPro" id="IPR036875">
    <property type="entry name" value="Znf_CCHC_sf"/>
</dbReference>
<dbReference type="GO" id="GO:0003676">
    <property type="term" value="F:nucleic acid binding"/>
    <property type="evidence" value="ECO:0007669"/>
    <property type="project" value="InterPro"/>
</dbReference>
<dbReference type="InterPro" id="IPR001878">
    <property type="entry name" value="Znf_CCHC"/>
</dbReference>
<evidence type="ECO:0000313" key="5">
    <source>
        <dbReference type="Proteomes" id="UP001151287"/>
    </source>
</evidence>
<reference evidence="4" key="1">
    <citation type="journal article" date="2022" name="Cell">
        <title>Repeat-based holocentromeres influence genome architecture and karyotype evolution.</title>
        <authorList>
            <person name="Hofstatter P.G."/>
            <person name="Thangavel G."/>
            <person name="Lux T."/>
            <person name="Neumann P."/>
            <person name="Vondrak T."/>
            <person name="Novak P."/>
            <person name="Zhang M."/>
            <person name="Costa L."/>
            <person name="Castellani M."/>
            <person name="Scott A."/>
            <person name="Toegelov H."/>
            <person name="Fuchs J."/>
            <person name="Mata-Sucre Y."/>
            <person name="Dias Y."/>
            <person name="Vanzela A.L.L."/>
            <person name="Huettel B."/>
            <person name="Almeida C.C.S."/>
            <person name="Simkova H."/>
            <person name="Souza G."/>
            <person name="Pedrosa-Harand A."/>
            <person name="Macas J."/>
            <person name="Mayer K.F.X."/>
            <person name="Houben A."/>
            <person name="Marques A."/>
        </authorList>
    </citation>
    <scope>NUCLEOTIDE SEQUENCE</scope>
    <source>
        <strain evidence="4">RhyBre1mFocal</strain>
    </source>
</reference>
<keyword evidence="1" id="KW-0479">Metal-binding</keyword>
<keyword evidence="1" id="KW-0862">Zinc</keyword>
<evidence type="ECO:0000259" key="3">
    <source>
        <dbReference type="PROSITE" id="PS50158"/>
    </source>
</evidence>